<name>A0ABT1N384_9GAMM</name>
<feature type="domain" description="Serine dehydratase-like alpha subunit" evidence="2">
    <location>
        <begin position="87"/>
        <end position="423"/>
    </location>
</feature>
<dbReference type="PANTHER" id="PTHR30501:SF2">
    <property type="entry name" value="UPF0597 PROTEIN YHAM"/>
    <property type="match status" value="1"/>
</dbReference>
<proteinExistence type="inferred from homology"/>
<evidence type="ECO:0000259" key="2">
    <source>
        <dbReference type="Pfam" id="PF03313"/>
    </source>
</evidence>
<evidence type="ECO:0000313" key="4">
    <source>
        <dbReference type="Proteomes" id="UP001524460"/>
    </source>
</evidence>
<dbReference type="PIRSF" id="PIRSF006054">
    <property type="entry name" value="UCP006054"/>
    <property type="match status" value="1"/>
</dbReference>
<dbReference type="GO" id="GO:0003941">
    <property type="term" value="F:L-serine ammonia-lyase activity"/>
    <property type="evidence" value="ECO:0007669"/>
    <property type="project" value="UniProtKB-EC"/>
</dbReference>
<dbReference type="PANTHER" id="PTHR30501">
    <property type="entry name" value="UPF0597 PROTEIN YHAM"/>
    <property type="match status" value="1"/>
</dbReference>
<keyword evidence="4" id="KW-1185">Reference proteome</keyword>
<dbReference type="Pfam" id="PF03313">
    <property type="entry name" value="SDH_alpha"/>
    <property type="match status" value="1"/>
</dbReference>
<dbReference type="EMBL" id="JANEYT010000031">
    <property type="protein sequence ID" value="MCQ1059193.1"/>
    <property type="molecule type" value="Genomic_DNA"/>
</dbReference>
<dbReference type="HAMAP" id="MF_01845">
    <property type="entry name" value="UPF0597"/>
    <property type="match status" value="1"/>
</dbReference>
<gene>
    <name evidence="3" type="ORF">NHN17_14150</name>
</gene>
<keyword evidence="3" id="KW-0456">Lyase</keyword>
<evidence type="ECO:0000256" key="1">
    <source>
        <dbReference type="HAMAP-Rule" id="MF_01845"/>
    </source>
</evidence>
<reference evidence="3 4" key="1">
    <citation type="submission" date="2022-07" db="EMBL/GenBank/DDBJ databases">
        <title>Photobacterium pectinilyticum sp. nov., a marine bacterium isolated from surface seawater of Qingdao offshore.</title>
        <authorList>
            <person name="Wang X."/>
        </authorList>
    </citation>
    <scope>NUCLEOTIDE SEQUENCE [LARGE SCALE GENOMIC DNA]</scope>
    <source>
        <strain evidence="3 4">ZSDE20</strain>
    </source>
</reference>
<evidence type="ECO:0000313" key="3">
    <source>
        <dbReference type="EMBL" id="MCQ1059193.1"/>
    </source>
</evidence>
<dbReference type="Proteomes" id="UP001524460">
    <property type="component" value="Unassembled WGS sequence"/>
</dbReference>
<dbReference type="InterPro" id="IPR005130">
    <property type="entry name" value="Ser_deHydtase-like_asu"/>
</dbReference>
<dbReference type="InterPro" id="IPR021144">
    <property type="entry name" value="UPF0597"/>
</dbReference>
<sequence length="428" mass="44571">MKKHLWNGFIETVKREVVPALGCTEPVSVALAAAKASRELNCIPTYIEAFVSPNLMKNGMGVGVPGTGMVGLPIAAAVGALAGDADAGLEVLKNITSEDVASAKKMLDNSAVSVGVADVSNILFAMVTVSNATDTVTVIIADSHTQVVSIEKNGQPLFIADQVTTSQATIKENIFEQATAEDIYDFALHAPLKDIDFILQASSLNNELSKEGLTGKYGLQIGATFQRNVDRGLLSGGLLTDILRRTSAASDARMDGAMKPAMSNSGSGNQGIAATMPVVVVAEHLNADQETTVRALMMSHLMAIYIKSYQNKLSALCGATTASMGAVAGMTWLLGGRFNHISNAICSMIGDITGIICDGAKTSCAMKVSSSASAAIKAALMALDGIRVTGNEGIVADDVDSSIRNMSALANGAMTQTDIQILEIMVHK</sequence>
<comment type="caution">
    <text evidence="3">The sequence shown here is derived from an EMBL/GenBank/DDBJ whole genome shotgun (WGS) entry which is preliminary data.</text>
</comment>
<accession>A0ABT1N384</accession>
<protein>
    <recommendedName>
        <fullName evidence="1">UPF0597 protein NHN17_14150</fullName>
    </recommendedName>
</protein>
<comment type="similarity">
    <text evidence="1">Belongs to the UPF0597 family.</text>
</comment>
<dbReference type="RefSeq" id="WP_255043228.1">
    <property type="nucleotide sequence ID" value="NZ_JANEYT010000031.1"/>
</dbReference>
<organism evidence="3 4">
    <name type="scientific">Photobacterium pectinilyticum</name>
    <dbReference type="NCBI Taxonomy" id="2906793"/>
    <lineage>
        <taxon>Bacteria</taxon>
        <taxon>Pseudomonadati</taxon>
        <taxon>Pseudomonadota</taxon>
        <taxon>Gammaproteobacteria</taxon>
        <taxon>Vibrionales</taxon>
        <taxon>Vibrionaceae</taxon>
        <taxon>Photobacterium</taxon>
    </lineage>
</organism>